<dbReference type="HOGENOM" id="CLU_526456_0_0_10"/>
<sequence length="528" mass="58369">MNTTTKTDWKVTVVAWGIALVACAALAWGILSAPPSSTQGTMKLPEGHAVEKHHGALKPRAARPAKLNEKMKMEQAHRALPSQYAKELVEQSEISVKKNLKTQLSHFQKMAEKMRNQKNRLLSQVESRKLPPSAPRDANDVSMARAILQAGEPPLGNRPSVQELYEMLRQYEREIQQNHLAVNAAKQTLQKGLSFPEVYSSMQQSATRMPDFEKLIRMQTGGMEWKRSAGSNASAGLSVRSTADLNNYRGLLGQASRQVGLAGSRLENLFGVPRNIGKPGGGLGNGQGQPGGFGSPGGGWGDGGLGGVNYANDEVKTPYSEYRGPRLNEMMVKAQALPGRRFSKDAERKGWLYVNTWYMIGPWENYGRDDFAIVHQPEIAVDFDAVYTDGQVGVGTEETDSHPVKMIGEKVQLDGTLRWKFMQSESMHNTVPVTTGHSTYYAYTELYFDEATTMLVAIGTDDSGRVWINGKDVWQDKGTSWYHIDEHIEPFTFRQGWNRILLRLENGGGGAAGFSFLIIPQDYAVATD</sequence>
<dbReference type="eggNOG" id="ENOG50332P2">
    <property type="taxonomic scope" value="Bacteria"/>
</dbReference>
<organism evidence="4 5">
    <name type="scientific">Paraprevotella xylaniphila YIT 11841</name>
    <dbReference type="NCBI Taxonomy" id="762982"/>
    <lineage>
        <taxon>Bacteria</taxon>
        <taxon>Pseudomonadati</taxon>
        <taxon>Bacteroidota</taxon>
        <taxon>Bacteroidia</taxon>
        <taxon>Bacteroidales</taxon>
        <taxon>Prevotellaceae</taxon>
        <taxon>Paraprevotella</taxon>
    </lineage>
</organism>
<dbReference type="RefSeq" id="WP_008625843.1">
    <property type="nucleotide sequence ID" value="NZ_GL883828.1"/>
</dbReference>
<accession>F3QS97</accession>
<name>F3QS97_9BACT</name>
<comment type="caution">
    <text evidence="4">The sequence shown here is derived from an EMBL/GenBank/DDBJ whole genome shotgun (WGS) entry which is preliminary data.</text>
</comment>
<keyword evidence="3" id="KW-1133">Transmembrane helix</keyword>
<keyword evidence="3" id="KW-0812">Transmembrane</keyword>
<proteinExistence type="predicted"/>
<evidence type="ECO:0000256" key="3">
    <source>
        <dbReference type="SAM" id="Phobius"/>
    </source>
</evidence>
<protein>
    <recommendedName>
        <fullName evidence="6">OmpH family outer membrane protein</fullName>
    </recommendedName>
</protein>
<gene>
    <name evidence="4" type="ORF">HMPREF9442_01054</name>
</gene>
<keyword evidence="1" id="KW-0175">Coiled coil</keyword>
<evidence type="ECO:0000313" key="4">
    <source>
        <dbReference type="EMBL" id="EGG55438.1"/>
    </source>
</evidence>
<dbReference type="Proteomes" id="UP000005546">
    <property type="component" value="Unassembled WGS sequence"/>
</dbReference>
<dbReference type="STRING" id="762982.HMPREF9442_01054"/>
<feature type="coiled-coil region" evidence="1">
    <location>
        <begin position="97"/>
        <end position="124"/>
    </location>
</feature>
<evidence type="ECO:0008006" key="6">
    <source>
        <dbReference type="Google" id="ProtNLM"/>
    </source>
</evidence>
<evidence type="ECO:0000256" key="1">
    <source>
        <dbReference type="SAM" id="Coils"/>
    </source>
</evidence>
<feature type="region of interest" description="Disordered" evidence="2">
    <location>
        <begin position="278"/>
        <end position="299"/>
    </location>
</feature>
<feature type="transmembrane region" description="Helical" evidence="3">
    <location>
        <begin position="12"/>
        <end position="31"/>
    </location>
</feature>
<dbReference type="AlphaFoldDB" id="F3QS97"/>
<reference evidence="4 5" key="1">
    <citation type="submission" date="2011-02" db="EMBL/GenBank/DDBJ databases">
        <authorList>
            <person name="Weinstock G."/>
            <person name="Sodergren E."/>
            <person name="Clifton S."/>
            <person name="Fulton L."/>
            <person name="Fulton B."/>
            <person name="Courtney L."/>
            <person name="Fronick C."/>
            <person name="Harrison M."/>
            <person name="Strong C."/>
            <person name="Farmer C."/>
            <person name="Delahaunty K."/>
            <person name="Markovic C."/>
            <person name="Hall O."/>
            <person name="Minx P."/>
            <person name="Tomlinson C."/>
            <person name="Mitreva M."/>
            <person name="Hou S."/>
            <person name="Chen J."/>
            <person name="Wollam A."/>
            <person name="Pepin K.H."/>
            <person name="Johnson M."/>
            <person name="Bhonagiri V."/>
            <person name="Zhang X."/>
            <person name="Suruliraj S."/>
            <person name="Warren W."/>
            <person name="Chinwalla A."/>
            <person name="Mardis E.R."/>
            <person name="Wilson R.K."/>
        </authorList>
    </citation>
    <scope>NUCLEOTIDE SEQUENCE [LARGE SCALE GENOMIC DNA]</scope>
    <source>
        <strain evidence="4 5">YIT 11841</strain>
    </source>
</reference>
<dbReference type="PROSITE" id="PS51257">
    <property type="entry name" value="PROKAR_LIPOPROTEIN"/>
    <property type="match status" value="1"/>
</dbReference>
<keyword evidence="5" id="KW-1185">Reference proteome</keyword>
<evidence type="ECO:0000256" key="2">
    <source>
        <dbReference type="SAM" id="MobiDB-lite"/>
    </source>
</evidence>
<evidence type="ECO:0000313" key="5">
    <source>
        <dbReference type="Proteomes" id="UP000005546"/>
    </source>
</evidence>
<dbReference type="OrthoDB" id="8758251at2"/>
<dbReference type="EMBL" id="AFBR01000025">
    <property type="protein sequence ID" value="EGG55438.1"/>
    <property type="molecule type" value="Genomic_DNA"/>
</dbReference>
<keyword evidence="3" id="KW-0472">Membrane</keyword>